<keyword evidence="5 11" id="KW-0812">Transmembrane</keyword>
<accession>A0A2P8DNZ5</accession>
<evidence type="ECO:0000256" key="4">
    <source>
        <dbReference type="ARBA" id="ARBA00022475"/>
    </source>
</evidence>
<dbReference type="InterPro" id="IPR020846">
    <property type="entry name" value="MFS_dom"/>
</dbReference>
<dbReference type="GO" id="GO:0005886">
    <property type="term" value="C:plasma membrane"/>
    <property type="evidence" value="ECO:0007669"/>
    <property type="project" value="UniProtKB-SubCell"/>
</dbReference>
<dbReference type="EMBL" id="PYGA01000004">
    <property type="protein sequence ID" value="PSK98921.1"/>
    <property type="molecule type" value="Genomic_DNA"/>
</dbReference>
<dbReference type="OrthoDB" id="3768022at2"/>
<dbReference type="InterPro" id="IPR036259">
    <property type="entry name" value="MFS_trans_sf"/>
</dbReference>
<evidence type="ECO:0000256" key="11">
    <source>
        <dbReference type="SAM" id="Phobius"/>
    </source>
</evidence>
<organism evidence="13 14">
    <name type="scientific">Murinocardiopsis flavida</name>
    <dbReference type="NCBI Taxonomy" id="645275"/>
    <lineage>
        <taxon>Bacteria</taxon>
        <taxon>Bacillati</taxon>
        <taxon>Actinomycetota</taxon>
        <taxon>Actinomycetes</taxon>
        <taxon>Streptosporangiales</taxon>
        <taxon>Nocardiopsidaceae</taxon>
        <taxon>Murinocardiopsis</taxon>
    </lineage>
</organism>
<feature type="transmembrane region" description="Helical" evidence="11">
    <location>
        <begin position="56"/>
        <end position="78"/>
    </location>
</feature>
<evidence type="ECO:0000259" key="12">
    <source>
        <dbReference type="PROSITE" id="PS50850"/>
    </source>
</evidence>
<dbReference type="SUPFAM" id="SSF103473">
    <property type="entry name" value="MFS general substrate transporter"/>
    <property type="match status" value="1"/>
</dbReference>
<dbReference type="GO" id="GO:0015293">
    <property type="term" value="F:symporter activity"/>
    <property type="evidence" value="ECO:0007669"/>
    <property type="project" value="UniProtKB-KW"/>
</dbReference>
<feature type="transmembrane region" description="Helical" evidence="11">
    <location>
        <begin position="90"/>
        <end position="109"/>
    </location>
</feature>
<dbReference type="Proteomes" id="UP000240542">
    <property type="component" value="Unassembled WGS sequence"/>
</dbReference>
<name>A0A2P8DNZ5_9ACTN</name>
<dbReference type="InterPro" id="IPR005829">
    <property type="entry name" value="Sugar_transporter_CS"/>
</dbReference>
<keyword evidence="6" id="KW-0769">Symport</keyword>
<evidence type="ECO:0000256" key="7">
    <source>
        <dbReference type="ARBA" id="ARBA00022989"/>
    </source>
</evidence>
<evidence type="ECO:0000256" key="9">
    <source>
        <dbReference type="ARBA" id="ARBA00037295"/>
    </source>
</evidence>
<reference evidence="13 14" key="1">
    <citation type="submission" date="2018-03" db="EMBL/GenBank/DDBJ databases">
        <title>Genomic Encyclopedia of Archaeal and Bacterial Type Strains, Phase II (KMG-II): from individual species to whole genera.</title>
        <authorList>
            <person name="Goeker M."/>
        </authorList>
    </citation>
    <scope>NUCLEOTIDE SEQUENCE [LARGE SCALE GENOMIC DNA]</scope>
    <source>
        <strain evidence="13 14">DSM 45312</strain>
    </source>
</reference>
<dbReference type="AlphaFoldDB" id="A0A2P8DNZ5"/>
<evidence type="ECO:0000256" key="1">
    <source>
        <dbReference type="ARBA" id="ARBA00004651"/>
    </source>
</evidence>
<feature type="transmembrane region" description="Helical" evidence="11">
    <location>
        <begin position="115"/>
        <end position="135"/>
    </location>
</feature>
<evidence type="ECO:0000256" key="3">
    <source>
        <dbReference type="ARBA" id="ARBA00022448"/>
    </source>
</evidence>
<dbReference type="PANTHER" id="PTHR43045:SF1">
    <property type="entry name" value="SHIKIMATE TRANSPORTER"/>
    <property type="match status" value="1"/>
</dbReference>
<dbReference type="PROSITE" id="PS00217">
    <property type="entry name" value="SUGAR_TRANSPORT_2"/>
    <property type="match status" value="1"/>
</dbReference>
<sequence length="436" mass="45843">MASTPSPQADAGSQRRRVAVASFVGTAIEWYDFFIYATAAQLVFAAQFFTDLSPTAAGLASFATIGVSFIARPLGGVLMGHFGDLLGRRAMLVVSLLLMGAATVGVGLLPTYSQIGLAAPVLLVVLRLLQGLSAGGEWGGAALLAVEHAPERRRGFYGAFPQLGAPAGLVLANAVFLVSGAAISDAQFAAWGWRLPFLFSAVLIVVGFVIRLKVGESPEFLRLKDRSERTARPIAEVFGAHRRAFLVAAGVFIANNMAGYIFLAYILGYATEHLRVPQSTMLVVVVVGALAWIATTLWAAHWSDTVGRRPVYLLGSVWLLAWSFPFFLMLDTARLPLMLGSVLVLAVGLGLTYGPQSALYAELFPSRVRYSGASLAYAVGAVLGGGFAPFVAAALQAATGTSLSVSAYMAAVCLVSLGAVLAIPETRAQVAERRAA</sequence>
<feature type="transmembrane region" description="Helical" evidence="11">
    <location>
        <begin position="311"/>
        <end position="329"/>
    </location>
</feature>
<feature type="transmembrane region" description="Helical" evidence="11">
    <location>
        <begin position="244"/>
        <end position="267"/>
    </location>
</feature>
<evidence type="ECO:0000256" key="6">
    <source>
        <dbReference type="ARBA" id="ARBA00022847"/>
    </source>
</evidence>
<comment type="function">
    <text evidence="9">May be a proton symporter involved in the uptake of osmolytes such as proline and glycine betaine.</text>
</comment>
<comment type="subcellular location">
    <subcellularLocation>
        <location evidence="1">Cell membrane</location>
        <topology evidence="1">Multi-pass membrane protein</topology>
    </subcellularLocation>
</comment>
<evidence type="ECO:0000256" key="5">
    <source>
        <dbReference type="ARBA" id="ARBA00022692"/>
    </source>
</evidence>
<dbReference type="Gene3D" id="1.20.1250.20">
    <property type="entry name" value="MFS general substrate transporter like domains"/>
    <property type="match status" value="2"/>
</dbReference>
<dbReference type="Pfam" id="PF07690">
    <property type="entry name" value="MFS_1"/>
    <property type="match status" value="1"/>
</dbReference>
<comment type="caution">
    <text evidence="13">The sequence shown here is derived from an EMBL/GenBank/DDBJ whole genome shotgun (WGS) entry which is preliminary data.</text>
</comment>
<evidence type="ECO:0000256" key="10">
    <source>
        <dbReference type="ARBA" id="ARBA00039918"/>
    </source>
</evidence>
<keyword evidence="3" id="KW-0813">Transport</keyword>
<feature type="transmembrane region" description="Helical" evidence="11">
    <location>
        <begin position="279"/>
        <end position="299"/>
    </location>
</feature>
<evidence type="ECO:0000256" key="8">
    <source>
        <dbReference type="ARBA" id="ARBA00023136"/>
    </source>
</evidence>
<dbReference type="InterPro" id="IPR011701">
    <property type="entry name" value="MFS"/>
</dbReference>
<gene>
    <name evidence="13" type="ORF">CLV63_104145</name>
</gene>
<comment type="similarity">
    <text evidence="2">Belongs to the major facilitator superfamily. Metabolite:H+ Symporter (MHS) family (TC 2.A.1.6) family.</text>
</comment>
<dbReference type="CDD" id="cd17369">
    <property type="entry name" value="MFS_ShiA_like"/>
    <property type="match status" value="1"/>
</dbReference>
<dbReference type="PROSITE" id="PS50850">
    <property type="entry name" value="MFS"/>
    <property type="match status" value="1"/>
</dbReference>
<evidence type="ECO:0000313" key="13">
    <source>
        <dbReference type="EMBL" id="PSK98921.1"/>
    </source>
</evidence>
<keyword evidence="4" id="KW-1003">Cell membrane</keyword>
<proteinExistence type="inferred from homology"/>
<evidence type="ECO:0000313" key="14">
    <source>
        <dbReference type="Proteomes" id="UP000240542"/>
    </source>
</evidence>
<feature type="transmembrane region" description="Helical" evidence="11">
    <location>
        <begin position="156"/>
        <end position="183"/>
    </location>
</feature>
<feature type="transmembrane region" description="Helical" evidence="11">
    <location>
        <begin position="195"/>
        <end position="214"/>
    </location>
</feature>
<keyword evidence="7 11" id="KW-1133">Transmembrane helix</keyword>
<dbReference type="FunFam" id="1.20.1250.20:FF:000001">
    <property type="entry name" value="Dicarboxylate MFS transporter"/>
    <property type="match status" value="1"/>
</dbReference>
<keyword evidence="8 11" id="KW-0472">Membrane</keyword>
<dbReference type="PANTHER" id="PTHR43045">
    <property type="entry name" value="SHIKIMATE TRANSPORTER"/>
    <property type="match status" value="1"/>
</dbReference>
<keyword evidence="14" id="KW-1185">Reference proteome</keyword>
<protein>
    <recommendedName>
        <fullName evidence="10">Putative proline/betaine transporter</fullName>
    </recommendedName>
</protein>
<feature type="transmembrane region" description="Helical" evidence="11">
    <location>
        <begin position="375"/>
        <end position="399"/>
    </location>
</feature>
<feature type="transmembrane region" description="Helical" evidence="11">
    <location>
        <begin position="335"/>
        <end position="354"/>
    </location>
</feature>
<dbReference type="RefSeq" id="WP_106582248.1">
    <property type="nucleotide sequence ID" value="NZ_PYGA01000004.1"/>
</dbReference>
<evidence type="ECO:0000256" key="2">
    <source>
        <dbReference type="ARBA" id="ARBA00008240"/>
    </source>
</evidence>
<feature type="domain" description="Major facilitator superfamily (MFS) profile" evidence="12">
    <location>
        <begin position="18"/>
        <end position="427"/>
    </location>
</feature>
<feature type="transmembrane region" description="Helical" evidence="11">
    <location>
        <begin position="405"/>
        <end position="424"/>
    </location>
</feature>